<gene>
    <name evidence="3" type="ordered locus">AZC_3762</name>
</gene>
<reference evidence="3 4" key="5">
    <citation type="journal article" date="2010" name="Appl. Environ. Microbiol.">
        <title>phrR-like gene praR of Azorhizobium caulinodans ORS571 is essential for symbiosis with Sesbania rostrata and is involved in expression of reb genes.</title>
        <authorList>
            <person name="Akiba N."/>
            <person name="Aono T."/>
            <person name="Toyazaki H."/>
            <person name="Sato S."/>
            <person name="Oyaizu H."/>
        </authorList>
    </citation>
    <scope>NUCLEOTIDE SEQUENCE [LARGE SCALE GENOMIC DNA]</scope>
    <source>
        <strain evidence="4">ATCC 43989 / DSM 5975 / JCM 20966 / LMG 6465 / NBRC 14845 / NCIMB 13405 / ORS 571</strain>
    </source>
</reference>
<dbReference type="Pfam" id="PF20434">
    <property type="entry name" value="BD-FAE"/>
    <property type="match status" value="1"/>
</dbReference>
<reference evidence="3 4" key="1">
    <citation type="journal article" date="2007" name="Appl. Environ. Microbiol.">
        <title>Rhizobial factors required for stem nodule maturation and maintenance in Sesbania rostrata-Azorhizobium caulinodans ORS571 symbiosis.</title>
        <authorList>
            <person name="Suzuki S."/>
            <person name="Aono T."/>
            <person name="Lee KB."/>
            <person name="Suzuki T."/>
            <person name="Liu CT."/>
            <person name="Miwa H."/>
            <person name="Wakao S."/>
            <person name="Iki T."/>
            <person name="Oyaizu H."/>
        </authorList>
    </citation>
    <scope>NUCLEOTIDE SEQUENCE [LARGE SCALE GENOMIC DNA]</scope>
    <source>
        <strain evidence="4">ATCC 43989 / DSM 5975 / JCM 20966 / LMG 6465 / NBRC 14845 / NCIMB 13405 / ORS 571</strain>
    </source>
</reference>
<evidence type="ECO:0000256" key="1">
    <source>
        <dbReference type="ARBA" id="ARBA00022801"/>
    </source>
</evidence>
<evidence type="ECO:0000313" key="3">
    <source>
        <dbReference type="EMBL" id="BAF89760.1"/>
    </source>
</evidence>
<proteinExistence type="predicted"/>
<dbReference type="KEGG" id="azc:AZC_3762"/>
<reference evidence="3 4" key="6">
    <citation type="journal article" date="2011" name="Appl. Environ. Microbiol.">
        <title>Involvement of the azorhizobial chromosome partition gene (parA) in the onset of bacteroid differentiation during Sesbania rostrata stem nodule development.</title>
        <authorList>
            <person name="Liu CT."/>
            <person name="Lee KB."/>
            <person name="Wang YS."/>
            <person name="Peng MH."/>
            <person name="Lee KT."/>
            <person name="Suzuki S."/>
            <person name="Suzuki T."/>
            <person name="Oyaizu H."/>
        </authorList>
    </citation>
    <scope>NUCLEOTIDE SEQUENCE [LARGE SCALE GENOMIC DNA]</scope>
    <source>
        <strain evidence="4">ATCC 43989 / DSM 5975 / JCM 20966 / LMG 6465 / NBRC 14845 / NCIMB 13405 / ORS 571</strain>
    </source>
</reference>
<dbReference type="Gene3D" id="3.40.50.1820">
    <property type="entry name" value="alpha/beta hydrolase"/>
    <property type="match status" value="1"/>
</dbReference>
<accession>A8INK6</accession>
<reference evidence="3 4" key="3">
    <citation type="journal article" date="2008" name="BMC Genomics">
        <title>The genome of the versatile nitrogen fixer Azorhizobium caulinodans ORS571.</title>
        <authorList>
            <person name="Lee KB."/>
            <person name="Backer P.D."/>
            <person name="Aono T."/>
            <person name="Liu CT."/>
            <person name="Suzuki S."/>
            <person name="Suzuki T."/>
            <person name="Kaneko T."/>
            <person name="Yamada M."/>
            <person name="Tabata S."/>
            <person name="Kupfer D.M."/>
            <person name="Najar F.Z."/>
            <person name="Wiley G.B."/>
            <person name="Roe B."/>
            <person name="Binnewies T.T."/>
            <person name="Ussery D.W."/>
            <person name="D'Haeze W."/>
            <person name="Herder J.D."/>
            <person name="Gevers D."/>
            <person name="Vereecke D."/>
            <person name="Holsters M."/>
            <person name="Oyaizu H."/>
        </authorList>
    </citation>
    <scope>NUCLEOTIDE SEQUENCE [LARGE SCALE GENOMIC DNA]</scope>
    <source>
        <strain evidence="4">ATCC 43989 / DSM 5975 / JCM 20966 / LMG 6465 / NBRC 14845 / NCIMB 13405 / ORS 571</strain>
    </source>
</reference>
<reference evidence="3 4" key="4">
    <citation type="journal article" date="2009" name="Appl. Environ. Microbiol.">
        <title>Comparative genome-wide transcriptional profiling of Azorhizobium caulinodans ORS571 grown under free-living and symbiotic conditions.</title>
        <authorList>
            <person name="Tsukada S."/>
            <person name="Aono T."/>
            <person name="Akiba N."/>
            <person name="Lee KB."/>
            <person name="Liu CT."/>
            <person name="Toyazaki H."/>
            <person name="Oyaizu H."/>
        </authorList>
    </citation>
    <scope>NUCLEOTIDE SEQUENCE [LARGE SCALE GENOMIC DNA]</scope>
    <source>
        <strain evidence="4">ATCC 43989 / DSM 5975 / JCM 20966 / LMG 6465 / NBRC 14845 / NCIMB 13405 / ORS 571</strain>
    </source>
</reference>
<dbReference type="GO" id="GO:0016787">
    <property type="term" value="F:hydrolase activity"/>
    <property type="evidence" value="ECO:0007669"/>
    <property type="project" value="UniProtKB-KW"/>
</dbReference>
<reference evidence="4" key="2">
    <citation type="submission" date="2007-04" db="EMBL/GenBank/DDBJ databases">
        <title>Complete genome sequence of the nitrogen-fixing bacterium Azorhizobium caulinodans ORS571.</title>
        <authorList>
            <person name="Lee K.B."/>
            <person name="Backer P.D."/>
            <person name="Aono T."/>
            <person name="Liu C.T."/>
            <person name="Suzuki S."/>
            <person name="Suzuki T."/>
            <person name="Kaneko T."/>
            <person name="Yamada M."/>
            <person name="Tabata S."/>
            <person name="Kupfer D.M."/>
            <person name="Najar F.Z."/>
            <person name="Wiley G.B."/>
            <person name="Roe B."/>
            <person name="Binnewies T."/>
            <person name="Ussery D."/>
            <person name="Vereecke D."/>
            <person name="Gevers D."/>
            <person name="Holsters M."/>
            <person name="Oyaizu H."/>
        </authorList>
    </citation>
    <scope>NUCLEOTIDE SEQUENCE [LARGE SCALE GENOMIC DNA]</scope>
    <source>
        <strain evidence="4">ATCC 43989 / DSM 5975 / JCM 20966 / LMG 6465 / NBRC 14845 / NCIMB 13405 / ORS 571</strain>
    </source>
</reference>
<dbReference type="Proteomes" id="UP000000270">
    <property type="component" value="Chromosome"/>
</dbReference>
<feature type="domain" description="BD-FAE-like" evidence="2">
    <location>
        <begin position="71"/>
        <end position="162"/>
    </location>
</feature>
<name>A8INK6_AZOC5</name>
<dbReference type="PANTHER" id="PTHR48081:SF33">
    <property type="entry name" value="KYNURENINE FORMAMIDASE"/>
    <property type="match status" value="1"/>
</dbReference>
<dbReference type="SUPFAM" id="SSF53474">
    <property type="entry name" value="alpha/beta-Hydrolases"/>
    <property type="match status" value="1"/>
</dbReference>
<sequence>MGTPAPQQIWGTLSQAERDDAYNNTKAVANSADIAAARDAASAAFRARLPQHLDVAYGPAPRQKLDLFPAADAGAPCLVFIHGGYWQRNARELFATYAEGLAAAGWSVALPGYTLAPEARLTDIVAEIGAALDWLKGSGPAHGIAGPLVISGWSAGGHLAAFHLGHPAVAAGLAISGIYELGPLRDTYLNTALRLTDEEIATLSPLRLPVVNKPLAIAYGTREVPALIHDARTFHALRAGAHAPGPLVPVAGADHFTILASLSQPDGLLARAARSILADAL</sequence>
<keyword evidence="1" id="KW-0378">Hydrolase</keyword>
<dbReference type="PANTHER" id="PTHR48081">
    <property type="entry name" value="AB HYDROLASE SUPERFAMILY PROTEIN C4A8.06C"/>
    <property type="match status" value="1"/>
</dbReference>
<keyword evidence="4" id="KW-1185">Reference proteome</keyword>
<dbReference type="HOGENOM" id="CLU_012494_4_7_5"/>
<dbReference type="STRING" id="438753.AZC_3762"/>
<dbReference type="AlphaFoldDB" id="A8INK6"/>
<organism evidence="3 4">
    <name type="scientific">Azorhizobium caulinodans (strain ATCC 43989 / DSM 5975 / JCM 20966 / LMG 6465 / NBRC 14845 / NCIMB 13405 / ORS 571)</name>
    <dbReference type="NCBI Taxonomy" id="438753"/>
    <lineage>
        <taxon>Bacteria</taxon>
        <taxon>Pseudomonadati</taxon>
        <taxon>Pseudomonadota</taxon>
        <taxon>Alphaproteobacteria</taxon>
        <taxon>Hyphomicrobiales</taxon>
        <taxon>Xanthobacteraceae</taxon>
        <taxon>Azorhizobium</taxon>
    </lineage>
</organism>
<dbReference type="RefSeq" id="WP_012172285.1">
    <property type="nucleotide sequence ID" value="NC_009937.1"/>
</dbReference>
<dbReference type="InterPro" id="IPR029058">
    <property type="entry name" value="AB_hydrolase_fold"/>
</dbReference>
<dbReference type="EMBL" id="AP009384">
    <property type="protein sequence ID" value="BAF89760.1"/>
    <property type="molecule type" value="Genomic_DNA"/>
</dbReference>
<evidence type="ECO:0000313" key="4">
    <source>
        <dbReference type="Proteomes" id="UP000000270"/>
    </source>
</evidence>
<dbReference type="eggNOG" id="COG0657">
    <property type="taxonomic scope" value="Bacteria"/>
</dbReference>
<evidence type="ECO:0000259" key="2">
    <source>
        <dbReference type="Pfam" id="PF20434"/>
    </source>
</evidence>
<dbReference type="InterPro" id="IPR049492">
    <property type="entry name" value="BD-FAE-like_dom"/>
</dbReference>
<dbReference type="InterPro" id="IPR050300">
    <property type="entry name" value="GDXG_lipolytic_enzyme"/>
</dbReference>
<protein>
    <submittedName>
        <fullName evidence="3">Esterase</fullName>
    </submittedName>
</protein>